<keyword evidence="5" id="KW-0029">Amino-acid transport</keyword>
<comment type="subcellular location">
    <subcellularLocation>
        <location evidence="1 9">Mitochondrion membrane</location>
        <topology evidence="1 9">Multi-pass membrane protein</topology>
    </subcellularLocation>
</comment>
<name>A0AAN9XZM3_9HEMI</name>
<dbReference type="GO" id="GO:0140300">
    <property type="term" value="P:serine import into mitochondrion"/>
    <property type="evidence" value="ECO:0007669"/>
    <property type="project" value="TreeGrafter"/>
</dbReference>
<evidence type="ECO:0000256" key="6">
    <source>
        <dbReference type="ARBA" id="ARBA00022989"/>
    </source>
</evidence>
<proteinExistence type="inferred from homology"/>
<feature type="transmembrane region" description="Helical" evidence="9">
    <location>
        <begin position="278"/>
        <end position="298"/>
    </location>
</feature>
<dbReference type="NCBIfam" id="TIGR00798">
    <property type="entry name" value="mtc"/>
    <property type="match status" value="1"/>
</dbReference>
<evidence type="ECO:0000256" key="4">
    <source>
        <dbReference type="ARBA" id="ARBA00022692"/>
    </source>
</evidence>
<accession>A0AAN9XZM3</accession>
<keyword evidence="4 9" id="KW-0812">Transmembrane</keyword>
<gene>
    <name evidence="10" type="ORF">V9T40_011569</name>
</gene>
<keyword evidence="3" id="KW-0813">Transport</keyword>
<keyword evidence="7 9" id="KW-0496">Mitochondrion</keyword>
<keyword evidence="8 9" id="KW-0472">Membrane</keyword>
<comment type="caution">
    <text evidence="9">Lacks conserved residue(s) required for the propagation of feature annotation.</text>
</comment>
<keyword evidence="6 9" id="KW-1133">Transmembrane helix</keyword>
<keyword evidence="11" id="KW-1185">Reference proteome</keyword>
<dbReference type="InterPro" id="IPR004686">
    <property type="entry name" value="Mtc"/>
</dbReference>
<dbReference type="PANTHER" id="PTHR11153:SF14">
    <property type="entry name" value="SIDEROFLEXIN-2"/>
    <property type="match status" value="1"/>
</dbReference>
<evidence type="ECO:0000256" key="5">
    <source>
        <dbReference type="ARBA" id="ARBA00022970"/>
    </source>
</evidence>
<dbReference type="EMBL" id="JBBCAQ010000037">
    <property type="protein sequence ID" value="KAK7574378.1"/>
    <property type="molecule type" value="Genomic_DNA"/>
</dbReference>
<evidence type="ECO:0000256" key="1">
    <source>
        <dbReference type="ARBA" id="ARBA00004225"/>
    </source>
</evidence>
<evidence type="ECO:0000313" key="11">
    <source>
        <dbReference type="Proteomes" id="UP001367676"/>
    </source>
</evidence>
<sequence length="338" mass="37832">MLFFLSIKSFHFQSETRFNIDAAPWDLRTFKGRLKYFFWITDPRLCLADDKTLEEAKNLRNLYRLGQEPQGTKLTDVIRAKQLYESAFHPDTGEKQNVFGRMCFQMPGGMAITGVMLSFYRTNTAVVFWQWVNQSFNAVVNYTNRNANSPLTEVQMGTAYCSATVAACFTAIKLKSFLAKQSGPFLQRYVPFAAVAAANCVNIPLMRQNEITKGVDILDENGNKVGISKVAAVKGISQVILSRIIMCAPGMVLLPVIMESLCTKSSWIVRNTWFHAPFQTFGVGCFLLVMVPTACAIFPQLSAIKVATLQKLEPNAYEEIVKATGGQIPYVVYYNKGL</sequence>
<dbReference type="PANTHER" id="PTHR11153">
    <property type="entry name" value="SIDEROFLEXIN"/>
    <property type="match status" value="1"/>
</dbReference>
<dbReference type="GO" id="GO:0005743">
    <property type="term" value="C:mitochondrial inner membrane"/>
    <property type="evidence" value="ECO:0007669"/>
    <property type="project" value="TreeGrafter"/>
</dbReference>
<protein>
    <recommendedName>
        <fullName evidence="9">Sidoreflexin</fullName>
    </recommendedName>
</protein>
<comment type="similarity">
    <text evidence="2 9">Belongs to the sideroflexin family.</text>
</comment>
<dbReference type="Pfam" id="PF03820">
    <property type="entry name" value="SFXNs"/>
    <property type="match status" value="1"/>
</dbReference>
<evidence type="ECO:0000256" key="8">
    <source>
        <dbReference type="ARBA" id="ARBA00023136"/>
    </source>
</evidence>
<evidence type="ECO:0000256" key="7">
    <source>
        <dbReference type="ARBA" id="ARBA00023128"/>
    </source>
</evidence>
<evidence type="ECO:0000256" key="3">
    <source>
        <dbReference type="ARBA" id="ARBA00022448"/>
    </source>
</evidence>
<dbReference type="AlphaFoldDB" id="A0AAN9XZM3"/>
<dbReference type="GO" id="GO:0015075">
    <property type="term" value="F:monoatomic ion transmembrane transporter activity"/>
    <property type="evidence" value="ECO:0007669"/>
    <property type="project" value="InterPro"/>
</dbReference>
<reference evidence="10 11" key="1">
    <citation type="submission" date="2024-03" db="EMBL/GenBank/DDBJ databases">
        <title>Adaptation during the transition from Ophiocordyceps entomopathogen to insect associate is accompanied by gene loss and intensified selection.</title>
        <authorList>
            <person name="Ward C.M."/>
            <person name="Onetto C.A."/>
            <person name="Borneman A.R."/>
        </authorList>
    </citation>
    <scope>NUCLEOTIDE SEQUENCE [LARGE SCALE GENOMIC DNA]</scope>
    <source>
        <strain evidence="10">AWRI1</strain>
        <tissue evidence="10">Single Adult Female</tissue>
    </source>
</reference>
<organism evidence="10 11">
    <name type="scientific">Parthenolecanium corni</name>
    <dbReference type="NCBI Taxonomy" id="536013"/>
    <lineage>
        <taxon>Eukaryota</taxon>
        <taxon>Metazoa</taxon>
        <taxon>Ecdysozoa</taxon>
        <taxon>Arthropoda</taxon>
        <taxon>Hexapoda</taxon>
        <taxon>Insecta</taxon>
        <taxon>Pterygota</taxon>
        <taxon>Neoptera</taxon>
        <taxon>Paraneoptera</taxon>
        <taxon>Hemiptera</taxon>
        <taxon>Sternorrhyncha</taxon>
        <taxon>Coccoidea</taxon>
        <taxon>Coccidae</taxon>
        <taxon>Parthenolecanium</taxon>
    </lineage>
</organism>
<evidence type="ECO:0000256" key="9">
    <source>
        <dbReference type="RuleBase" id="RU362000"/>
    </source>
</evidence>
<comment type="caution">
    <text evidence="10">The sequence shown here is derived from an EMBL/GenBank/DDBJ whole genome shotgun (WGS) entry which is preliminary data.</text>
</comment>
<evidence type="ECO:0000256" key="2">
    <source>
        <dbReference type="ARBA" id="ARBA00005974"/>
    </source>
</evidence>
<feature type="transmembrane region" description="Helical" evidence="9">
    <location>
        <begin position="239"/>
        <end position="258"/>
    </location>
</feature>
<evidence type="ECO:0000313" key="10">
    <source>
        <dbReference type="EMBL" id="KAK7574378.1"/>
    </source>
</evidence>
<dbReference type="Proteomes" id="UP001367676">
    <property type="component" value="Unassembled WGS sequence"/>
</dbReference>